<comment type="caution">
    <text evidence="7">The sequence shown here is derived from an EMBL/GenBank/DDBJ whole genome shotgun (WGS) entry which is preliminary data.</text>
</comment>
<dbReference type="PANTHER" id="PTHR46641:SF20">
    <property type="entry name" value="G-PROTEIN COUPLED RECEPTORS FAMILY 1 PROFILE DOMAIN-CONTAINING PROTEIN"/>
    <property type="match status" value="1"/>
</dbReference>
<keyword evidence="4 5" id="KW-0472">Membrane</keyword>
<dbReference type="AlphaFoldDB" id="A0A2A2JJZ6"/>
<evidence type="ECO:0000313" key="8">
    <source>
        <dbReference type="Proteomes" id="UP000218231"/>
    </source>
</evidence>
<dbReference type="STRING" id="2018661.A0A2A2JJZ6"/>
<dbReference type="InterPro" id="IPR017452">
    <property type="entry name" value="GPCR_Rhodpsn_7TM"/>
</dbReference>
<dbReference type="GO" id="GO:0004930">
    <property type="term" value="F:G protein-coupled receptor activity"/>
    <property type="evidence" value="ECO:0007669"/>
    <property type="project" value="InterPro"/>
</dbReference>
<evidence type="ECO:0000256" key="4">
    <source>
        <dbReference type="ARBA" id="ARBA00023136"/>
    </source>
</evidence>
<comment type="subcellular location">
    <subcellularLocation>
        <location evidence="1">Membrane</location>
    </subcellularLocation>
</comment>
<dbReference type="PANTHER" id="PTHR46641">
    <property type="entry name" value="FMRFAMIDE RECEPTOR-RELATED"/>
    <property type="match status" value="1"/>
</dbReference>
<evidence type="ECO:0000259" key="6">
    <source>
        <dbReference type="PROSITE" id="PS50262"/>
    </source>
</evidence>
<dbReference type="PRINTS" id="PR00237">
    <property type="entry name" value="GPCRRHODOPSN"/>
</dbReference>
<dbReference type="PROSITE" id="PS50262">
    <property type="entry name" value="G_PROTEIN_RECEP_F1_2"/>
    <property type="match status" value="1"/>
</dbReference>
<dbReference type="InterPro" id="IPR000276">
    <property type="entry name" value="GPCR_Rhodpsn"/>
</dbReference>
<feature type="non-terminal residue" evidence="7">
    <location>
        <position position="1"/>
    </location>
</feature>
<reference evidence="7 8" key="1">
    <citation type="journal article" date="2017" name="Curr. Biol.">
        <title>Genome architecture and evolution of a unichromosomal asexual nematode.</title>
        <authorList>
            <person name="Fradin H."/>
            <person name="Zegar C."/>
            <person name="Gutwein M."/>
            <person name="Lucas J."/>
            <person name="Kovtun M."/>
            <person name="Corcoran D."/>
            <person name="Baugh L.R."/>
            <person name="Kiontke K."/>
            <person name="Gunsalus K."/>
            <person name="Fitch D.H."/>
            <person name="Piano F."/>
        </authorList>
    </citation>
    <scope>NUCLEOTIDE SEQUENCE [LARGE SCALE GENOMIC DNA]</scope>
    <source>
        <strain evidence="7">PF1309</strain>
    </source>
</reference>
<dbReference type="SUPFAM" id="SSF81321">
    <property type="entry name" value="Family A G protein-coupled receptor-like"/>
    <property type="match status" value="1"/>
</dbReference>
<evidence type="ECO:0000313" key="7">
    <source>
        <dbReference type="EMBL" id="PAV62023.1"/>
    </source>
</evidence>
<feature type="non-terminal residue" evidence="7">
    <location>
        <position position="271"/>
    </location>
</feature>
<protein>
    <recommendedName>
        <fullName evidence="6">G-protein coupled receptors family 1 profile domain-containing protein</fullName>
    </recommendedName>
</protein>
<accession>A0A2A2JJZ6</accession>
<feature type="domain" description="G-protein coupled receptors family 1 profile" evidence="6">
    <location>
        <begin position="1"/>
        <end position="245"/>
    </location>
</feature>
<keyword evidence="8" id="KW-1185">Reference proteome</keyword>
<feature type="transmembrane region" description="Helical" evidence="5">
    <location>
        <begin position="6"/>
        <end position="27"/>
    </location>
</feature>
<dbReference type="GO" id="GO:0016020">
    <property type="term" value="C:membrane"/>
    <property type="evidence" value="ECO:0007669"/>
    <property type="project" value="UniProtKB-SubCell"/>
</dbReference>
<evidence type="ECO:0000256" key="2">
    <source>
        <dbReference type="ARBA" id="ARBA00022692"/>
    </source>
</evidence>
<name>A0A2A2JJZ6_9BILA</name>
<evidence type="ECO:0000256" key="3">
    <source>
        <dbReference type="ARBA" id="ARBA00022989"/>
    </source>
</evidence>
<dbReference type="Proteomes" id="UP000218231">
    <property type="component" value="Unassembled WGS sequence"/>
</dbReference>
<feature type="transmembrane region" description="Helical" evidence="5">
    <location>
        <begin position="144"/>
        <end position="171"/>
    </location>
</feature>
<evidence type="ECO:0000256" key="1">
    <source>
        <dbReference type="ARBA" id="ARBA00004370"/>
    </source>
</evidence>
<feature type="transmembrane region" description="Helical" evidence="5">
    <location>
        <begin position="95"/>
        <end position="114"/>
    </location>
</feature>
<sequence>TSSLNVYLAGLSIFDFVLLIVCMLLFTSGQACKELHYRRNPICVFYWIAGRYLIGILNIARTGSVYICVAITVDRFLAVKYPLHFKLWCTPSRALKILFGITLGTIVYRIPVFFEYTNDECGFLVASNLSTDIYYFRIYTTFSYLIYVFLVPWIIMLVLNAYVVIIVHQAYKVRGSMKRTTENYTKNLRKVTLMSITMVTFFLLFNFPAAIKHLDEVFHRKFPKYIDPLANLLICFNSAFNFIVYAVFSARFRQLSMKILCNQRSNLNDLQ</sequence>
<proteinExistence type="predicted"/>
<evidence type="ECO:0000256" key="5">
    <source>
        <dbReference type="SAM" id="Phobius"/>
    </source>
</evidence>
<organism evidence="7 8">
    <name type="scientific">Diploscapter pachys</name>
    <dbReference type="NCBI Taxonomy" id="2018661"/>
    <lineage>
        <taxon>Eukaryota</taxon>
        <taxon>Metazoa</taxon>
        <taxon>Ecdysozoa</taxon>
        <taxon>Nematoda</taxon>
        <taxon>Chromadorea</taxon>
        <taxon>Rhabditida</taxon>
        <taxon>Rhabditina</taxon>
        <taxon>Rhabditomorpha</taxon>
        <taxon>Rhabditoidea</taxon>
        <taxon>Rhabditidae</taxon>
        <taxon>Diploscapter</taxon>
    </lineage>
</organism>
<keyword evidence="2 5" id="KW-0812">Transmembrane</keyword>
<keyword evidence="3 5" id="KW-1133">Transmembrane helix</keyword>
<dbReference type="InterPro" id="IPR052954">
    <property type="entry name" value="GPCR-Ligand_Int"/>
</dbReference>
<dbReference type="CDD" id="cd14978">
    <property type="entry name" value="7tmA_FMRFamide_R-like"/>
    <property type="match status" value="1"/>
</dbReference>
<dbReference type="Pfam" id="PF00001">
    <property type="entry name" value="7tm_1"/>
    <property type="match status" value="1"/>
</dbReference>
<dbReference type="EMBL" id="LIAE01010390">
    <property type="protein sequence ID" value="PAV62023.1"/>
    <property type="molecule type" value="Genomic_DNA"/>
</dbReference>
<gene>
    <name evidence="7" type="ORF">WR25_00590</name>
</gene>
<dbReference type="OrthoDB" id="10011262at2759"/>
<feature type="transmembrane region" description="Helical" evidence="5">
    <location>
        <begin position="191"/>
        <end position="209"/>
    </location>
</feature>
<feature type="transmembrane region" description="Helical" evidence="5">
    <location>
        <begin position="229"/>
        <end position="248"/>
    </location>
</feature>
<dbReference type="Gene3D" id="1.20.1070.10">
    <property type="entry name" value="Rhodopsin 7-helix transmembrane proteins"/>
    <property type="match status" value="1"/>
</dbReference>